<evidence type="ECO:0000259" key="2">
    <source>
        <dbReference type="Pfam" id="PF02120"/>
    </source>
</evidence>
<dbReference type="CDD" id="cd17470">
    <property type="entry name" value="T3SS_Flik_C"/>
    <property type="match status" value="1"/>
</dbReference>
<name>A0ABS7X3U7_9GAMM</name>
<sequence>MTQGLQLSMLTTGADIANKADSTGADISAGNGQAFGDVLEQLTLTAKSGPDRVEAGQIPAGISLLSGLSQAVRAAASDTINMGDSADADAVATETGDTAALAASLLGQIALKEKPIKATHNVTPDLSKPMLGDIVADNGKPQPDWKLTLTDAAITPDVAQGEADTSDTPETAVNLNATMLQGKTAQTAKGTEEVPAAEVMTDSGPTDAADANNILDTTDVKNMLDTAGANTMHNTADSAKTGDVLRGQPADKTTSASKVLATAVEKPKLDGGKLPVENGKPESALMSQLITDKVEPQIAEASQPLAEIEPEKASQPAEDKSNTTATVVTNSAVPSAKATSAHEPLKTKNKAVVGLNSIQPQVVELKTTEKIASQASDVVSETSPRLDTLPPASQLMVDADTQHDSDQPLTPPAAAATPTVALGAEVSPNSQVAGRQTVEVDNVADTKLAVKSAGDKAEAGSNDKAGLQLGQRQQGSAEQGQSQQGQSQQGQSQQGQPQYSVSQQLTENQSVVPEPLAAQSSSKTTAEPSRPEGLFSQSLHAAEQRQQHSNVEKTLSKSPAEQLKQSLNLQQQDAASNLRERVSLMVRQNIQVAEIRLDPAGLGQMQIKIDMQQDQASVQFIVQQPQAKELLEQQLPRLREMLQQQGIQLTEGQVQQQSQQQERQMAQRDNGRGSTAGSGANSLEGMDDNAAAVQVNISHSERLVDYYA</sequence>
<proteinExistence type="predicted"/>
<feature type="region of interest" description="Disordered" evidence="1">
    <location>
        <begin position="303"/>
        <end position="325"/>
    </location>
</feature>
<feature type="region of interest" description="Disordered" evidence="1">
    <location>
        <begin position="183"/>
        <end position="212"/>
    </location>
</feature>
<dbReference type="PANTHER" id="PTHR37533:SF2">
    <property type="entry name" value="FLAGELLAR HOOK-LENGTH CONTROL PROTEIN"/>
    <property type="match status" value="1"/>
</dbReference>
<evidence type="ECO:0000256" key="1">
    <source>
        <dbReference type="SAM" id="MobiDB-lite"/>
    </source>
</evidence>
<dbReference type="RefSeq" id="WP_205310221.1">
    <property type="nucleotide sequence ID" value="NZ_JAERPS020000001.1"/>
</dbReference>
<dbReference type="Proteomes" id="UP000663814">
    <property type="component" value="Unassembled WGS sequence"/>
</dbReference>
<evidence type="ECO:0000313" key="4">
    <source>
        <dbReference type="Proteomes" id="UP000663814"/>
    </source>
</evidence>
<feature type="compositionally biased region" description="Basic and acidic residues" evidence="1">
    <location>
        <begin position="542"/>
        <end position="555"/>
    </location>
</feature>
<dbReference type="InterPro" id="IPR038610">
    <property type="entry name" value="FliK-like_C_sf"/>
</dbReference>
<comment type="caution">
    <text evidence="3">The sequence shown here is derived from an EMBL/GenBank/DDBJ whole genome shotgun (WGS) entry which is preliminary data.</text>
</comment>
<feature type="region of interest" description="Disordered" evidence="1">
    <location>
        <begin position="653"/>
        <end position="685"/>
    </location>
</feature>
<organism evidence="3 4">
    <name type="scientific">Rheinheimera maricola</name>
    <dbReference type="NCBI Taxonomy" id="2793282"/>
    <lineage>
        <taxon>Bacteria</taxon>
        <taxon>Pseudomonadati</taxon>
        <taxon>Pseudomonadota</taxon>
        <taxon>Gammaproteobacteria</taxon>
        <taxon>Chromatiales</taxon>
        <taxon>Chromatiaceae</taxon>
        <taxon>Rheinheimera</taxon>
    </lineage>
</organism>
<dbReference type="PANTHER" id="PTHR37533">
    <property type="entry name" value="FLAGELLAR HOOK-LENGTH CONTROL PROTEIN"/>
    <property type="match status" value="1"/>
</dbReference>
<feature type="compositionally biased region" description="Basic and acidic residues" evidence="1">
    <location>
        <begin position="309"/>
        <end position="321"/>
    </location>
</feature>
<gene>
    <name evidence="3" type="ORF">I4W93_001365</name>
</gene>
<protein>
    <submittedName>
        <fullName evidence="3">Flagellar hook-length control protein FliK</fullName>
    </submittedName>
</protein>
<keyword evidence="3" id="KW-0969">Cilium</keyword>
<feature type="domain" description="Flagellar hook-length control protein-like C-terminal" evidence="2">
    <location>
        <begin position="580"/>
        <end position="662"/>
    </location>
</feature>
<keyword evidence="3" id="KW-0282">Flagellum</keyword>
<feature type="compositionally biased region" description="Low complexity" evidence="1">
    <location>
        <begin position="470"/>
        <end position="504"/>
    </location>
</feature>
<keyword evidence="4" id="KW-1185">Reference proteome</keyword>
<feature type="region of interest" description="Disordered" evidence="1">
    <location>
        <begin position="232"/>
        <end position="256"/>
    </location>
</feature>
<evidence type="ECO:0000313" key="3">
    <source>
        <dbReference type="EMBL" id="MBZ9610234.1"/>
    </source>
</evidence>
<dbReference type="EMBL" id="JAERPS020000001">
    <property type="protein sequence ID" value="MBZ9610234.1"/>
    <property type="molecule type" value="Genomic_DNA"/>
</dbReference>
<feature type="region of interest" description="Disordered" evidence="1">
    <location>
        <begin position="470"/>
        <end position="562"/>
    </location>
</feature>
<feature type="compositionally biased region" description="Polar residues" evidence="1">
    <location>
        <begin position="518"/>
        <end position="527"/>
    </location>
</feature>
<feature type="compositionally biased region" description="Low complexity" evidence="1">
    <location>
        <begin position="653"/>
        <end position="664"/>
    </location>
</feature>
<accession>A0ABS7X3U7</accession>
<dbReference type="InterPro" id="IPR052563">
    <property type="entry name" value="FliK"/>
</dbReference>
<reference evidence="3 4" key="1">
    <citation type="submission" date="2021-08" db="EMBL/GenBank/DDBJ databases">
        <title>Rheinheimera aquimaris sp. nov., isolated from seawater of the East Sea in Korea.</title>
        <authorList>
            <person name="Kim K.H."/>
            <person name="Wenting R."/>
            <person name="Kim K.R."/>
            <person name="Jeon C.O."/>
        </authorList>
    </citation>
    <scope>NUCLEOTIDE SEQUENCE [LARGE SCALE GENOMIC DNA]</scope>
    <source>
        <strain evidence="3 4">MA-13</strain>
    </source>
</reference>
<feature type="compositionally biased region" description="Polar residues" evidence="1">
    <location>
        <begin position="672"/>
        <end position="681"/>
    </location>
</feature>
<keyword evidence="3" id="KW-0966">Cell projection</keyword>
<dbReference type="InterPro" id="IPR021136">
    <property type="entry name" value="Flagellar_hook_control-like_C"/>
</dbReference>
<dbReference type="Pfam" id="PF02120">
    <property type="entry name" value="Flg_hook"/>
    <property type="match status" value="1"/>
</dbReference>
<dbReference type="Gene3D" id="3.30.750.140">
    <property type="match status" value="1"/>
</dbReference>